<organism evidence="2 3">
    <name type="scientific">Orrella daihaiensis</name>
    <dbReference type="NCBI Taxonomy" id="2782176"/>
    <lineage>
        <taxon>Bacteria</taxon>
        <taxon>Pseudomonadati</taxon>
        <taxon>Pseudomonadota</taxon>
        <taxon>Betaproteobacteria</taxon>
        <taxon>Burkholderiales</taxon>
        <taxon>Alcaligenaceae</taxon>
        <taxon>Orrella</taxon>
    </lineage>
</organism>
<sequence length="676" mass="72333">MAIVYTQLADPLLNYLSSVEADTSGTSASLSNNLALSADYFNSQPQILTANFGFDGYMGVPGLLGTGTNAQTAAYQYGVSYEAIDPALGAPARAYYSAVGSAAFLATYGVPANLLDTIPVVFSHPVLGTSLNPEDFRIELNTGEFVTPIAASFLPNVEFNERQTVVITGDWGNRLQPSDPDALYPVSVSIVDDGTPLQLITKSGLVSAVGFTVASANPYVQGNGPRILSAKLDAYTDLGEGAPAWLTASTTNSGSDLYGDQAMYRLRIYTSAGFSPDGIASLTPDDYSKFFQMKALDQNGNEIMLLESGVDYTIAGYGTVRILGIADTGPAQDTYNAAYVEDHDNQYDIILSGDAAAIAQLQTIRMPSSGDYSPVYNPGGPGNDPENNPPVPFTVPSSDQTVAITHDFDDGAFVSYVEVDGPVVRNTLTGQPIGADWGLAVDDLSTGHQIHQYIDPDGKIFYASFEVSPIYDIRLTDSNPSTNSRVTDDQIFGSDAINTVTFAGSFDQYVRAGNLQTLSSEDQVPLRDADDNLFDVERLIYTDTGFALDIEGNAGFAYSLYGAFDRAPDVDGLGYWIAKFDQGASLTDVAAGFIDSAEFTADYGSSPTNTSYVEDLYQNFFNRQAETEGLEFWVGLLDAGLLDQADVMAGFSRSAEYQAIIAPDIDSGIQYQMWVG</sequence>
<protein>
    <submittedName>
        <fullName evidence="2">DUF4214 domain-containing protein</fullName>
    </submittedName>
</protein>
<gene>
    <name evidence="2" type="ORF">DHf2319_00250</name>
</gene>
<evidence type="ECO:0000313" key="2">
    <source>
        <dbReference type="EMBL" id="UOD50415.1"/>
    </source>
</evidence>
<name>A0ABY4AJF0_9BURK</name>
<evidence type="ECO:0000313" key="3">
    <source>
        <dbReference type="Proteomes" id="UP000831607"/>
    </source>
</evidence>
<proteinExistence type="predicted"/>
<dbReference type="Proteomes" id="UP000831607">
    <property type="component" value="Chromosome"/>
</dbReference>
<dbReference type="InterPro" id="IPR038255">
    <property type="entry name" value="PBS_linker_sf"/>
</dbReference>
<evidence type="ECO:0000259" key="1">
    <source>
        <dbReference type="Pfam" id="PF13946"/>
    </source>
</evidence>
<feature type="domain" description="DUF4214" evidence="1">
    <location>
        <begin position="590"/>
        <end position="659"/>
    </location>
</feature>
<dbReference type="EMBL" id="CP063982">
    <property type="protein sequence ID" value="UOD50415.1"/>
    <property type="molecule type" value="Genomic_DNA"/>
</dbReference>
<dbReference type="InterPro" id="IPR025282">
    <property type="entry name" value="DUF4214"/>
</dbReference>
<accession>A0ABY4AJF0</accession>
<keyword evidence="3" id="KW-1185">Reference proteome</keyword>
<reference evidence="2 3" key="1">
    <citation type="submission" date="2020-11" db="EMBL/GenBank/DDBJ databases">
        <title>Algicoccus daihaiensis sp.nov., isolated from Daihai Lake in Inner Mongolia.</title>
        <authorList>
            <person name="Kai J."/>
        </authorList>
    </citation>
    <scope>NUCLEOTIDE SEQUENCE [LARGE SCALE GENOMIC DNA]</scope>
    <source>
        <strain evidence="3">f23</strain>
    </source>
</reference>
<dbReference type="RefSeq" id="WP_243478816.1">
    <property type="nucleotide sequence ID" value="NZ_CP063982.1"/>
</dbReference>
<dbReference type="Gene3D" id="1.10.3130.20">
    <property type="entry name" value="Phycobilisome linker domain"/>
    <property type="match status" value="1"/>
</dbReference>
<dbReference type="Pfam" id="PF13946">
    <property type="entry name" value="DUF4214"/>
    <property type="match status" value="1"/>
</dbReference>